<dbReference type="EMBL" id="JBHSIM010000003">
    <property type="protein sequence ID" value="MFC4831283.1"/>
    <property type="molecule type" value="Genomic_DNA"/>
</dbReference>
<comment type="caution">
    <text evidence="1">The sequence shown here is derived from an EMBL/GenBank/DDBJ whole genome shotgun (WGS) entry which is preliminary data.</text>
</comment>
<evidence type="ECO:0000313" key="2">
    <source>
        <dbReference type="Proteomes" id="UP001595909"/>
    </source>
</evidence>
<keyword evidence="2" id="KW-1185">Reference proteome</keyword>
<dbReference type="Pfam" id="PF05800">
    <property type="entry name" value="GvpO"/>
    <property type="match status" value="1"/>
</dbReference>
<dbReference type="RefSeq" id="WP_274186893.1">
    <property type="nucleotide sequence ID" value="NZ_BAABHN010000003.1"/>
</dbReference>
<proteinExistence type="predicted"/>
<gene>
    <name evidence="1" type="primary">gvpO</name>
    <name evidence="1" type="ORF">ACFPEL_02565</name>
</gene>
<protein>
    <submittedName>
        <fullName evidence="1">Gas vesicle protein GvpO</fullName>
    </submittedName>
</protein>
<accession>A0ABV9RDD9</accession>
<sequence>MTLSRDRVRAVSRAALAEVAQLTGKDTEQIVALRREGADWVLDVDVVELRRIPGTTDFMATYRVRLDDAGEVLDLHRVRRYVRGWVGDED</sequence>
<name>A0ABV9RDD9_9PSEU</name>
<organism evidence="1 2">
    <name type="scientific">Actinomycetospora chibensis</name>
    <dbReference type="NCBI Taxonomy" id="663606"/>
    <lineage>
        <taxon>Bacteria</taxon>
        <taxon>Bacillati</taxon>
        <taxon>Actinomycetota</taxon>
        <taxon>Actinomycetes</taxon>
        <taxon>Pseudonocardiales</taxon>
        <taxon>Pseudonocardiaceae</taxon>
        <taxon>Actinomycetospora</taxon>
    </lineage>
</organism>
<dbReference type="InterPro" id="IPR008634">
    <property type="entry name" value="Gas-vesicle_GvpO"/>
</dbReference>
<evidence type="ECO:0000313" key="1">
    <source>
        <dbReference type="EMBL" id="MFC4831283.1"/>
    </source>
</evidence>
<dbReference type="Proteomes" id="UP001595909">
    <property type="component" value="Unassembled WGS sequence"/>
</dbReference>
<reference evidence="2" key="1">
    <citation type="journal article" date="2019" name="Int. J. Syst. Evol. Microbiol.">
        <title>The Global Catalogue of Microorganisms (GCM) 10K type strain sequencing project: providing services to taxonomists for standard genome sequencing and annotation.</title>
        <authorList>
            <consortium name="The Broad Institute Genomics Platform"/>
            <consortium name="The Broad Institute Genome Sequencing Center for Infectious Disease"/>
            <person name="Wu L."/>
            <person name="Ma J."/>
        </authorList>
    </citation>
    <scope>NUCLEOTIDE SEQUENCE [LARGE SCALE GENOMIC DNA]</scope>
    <source>
        <strain evidence="2">CCUG 50347</strain>
    </source>
</reference>